<dbReference type="STRING" id="142588.SAMN04488559_1252"/>
<dbReference type="AlphaFoldDB" id="A0A1H9UAU9"/>
<keyword evidence="5" id="KW-1185">Reference proteome</keyword>
<evidence type="ECO:0000259" key="3">
    <source>
        <dbReference type="Pfam" id="PF02894"/>
    </source>
</evidence>
<dbReference type="InterPro" id="IPR051317">
    <property type="entry name" value="Gfo/Idh/MocA_oxidoreduct"/>
</dbReference>
<reference evidence="4 5" key="1">
    <citation type="submission" date="2016-10" db="EMBL/GenBank/DDBJ databases">
        <authorList>
            <person name="de Groot N.N."/>
        </authorList>
    </citation>
    <scope>NUCLEOTIDE SEQUENCE [LARGE SCALE GENOMIC DNA]</scope>
    <source>
        <strain evidence="4 5">DSM 13760</strain>
    </source>
</reference>
<dbReference type="Pfam" id="PF01408">
    <property type="entry name" value="GFO_IDH_MocA"/>
    <property type="match status" value="1"/>
</dbReference>
<dbReference type="Gene3D" id="3.40.50.720">
    <property type="entry name" value="NAD(P)-binding Rossmann-like Domain"/>
    <property type="match status" value="1"/>
</dbReference>
<evidence type="ECO:0000313" key="5">
    <source>
        <dbReference type="Proteomes" id="UP000198948"/>
    </source>
</evidence>
<name>A0A1H9UAU9_9LACT</name>
<dbReference type="Gene3D" id="3.30.360.10">
    <property type="entry name" value="Dihydrodipicolinate Reductase, domain 2"/>
    <property type="match status" value="1"/>
</dbReference>
<dbReference type="GO" id="GO:0000166">
    <property type="term" value="F:nucleotide binding"/>
    <property type="evidence" value="ECO:0007669"/>
    <property type="project" value="InterPro"/>
</dbReference>
<feature type="domain" description="Gfo/Idh/MocA-like oxidoreductase C-terminal" evidence="3">
    <location>
        <begin position="139"/>
        <end position="338"/>
    </location>
</feature>
<dbReference type="NCBIfam" id="NF007574">
    <property type="entry name" value="PRK10206.1"/>
    <property type="match status" value="1"/>
</dbReference>
<dbReference type="InterPro" id="IPR000683">
    <property type="entry name" value="Gfo/Idh/MocA-like_OxRdtase_N"/>
</dbReference>
<dbReference type="Proteomes" id="UP000198948">
    <property type="component" value="Unassembled WGS sequence"/>
</dbReference>
<dbReference type="PANTHER" id="PTHR43708">
    <property type="entry name" value="CONSERVED EXPRESSED OXIDOREDUCTASE (EUROFUNG)"/>
    <property type="match status" value="1"/>
</dbReference>
<sequence>MEKLTIAYIGFGKSTTRYHLPYVLNRPTIKVKSIYARSEKPEEADFSEYGIEFVRSIDAILDDPAIQLVVICTPPNSHFDYAMQVLNSGKHVLVEKPFSWTKQEAKEIFSLANEKGLIAMPYQNRRFDSDYLALLQAMADERMGQVVELESHFDRFRPQYDLPLADYQSGAFYGLGVHLIDQVVALFGAPDRVSYDIRSIRNPENKQDDYFDIQLFYPTFKAIVKCNHLVVAGAPRWQLLAQSGSFKKLEIDRQELDLKARLWPKDEGFGLDRTEDYGTLYFKDAEDGPLTTEALPTPEGDYGRVYDNLYDVVYKGADKLVSDEDALTVIEILENGMKDLS</sequence>
<proteinExistence type="inferred from homology"/>
<dbReference type="PANTHER" id="PTHR43708:SF7">
    <property type="entry name" value="OXIDOREDUCTASE"/>
    <property type="match status" value="1"/>
</dbReference>
<comment type="similarity">
    <text evidence="1">Belongs to the Gfo/Idh/MocA family.</text>
</comment>
<dbReference type="InterPro" id="IPR036291">
    <property type="entry name" value="NAD(P)-bd_dom_sf"/>
</dbReference>
<evidence type="ECO:0000313" key="4">
    <source>
        <dbReference type="EMBL" id="SES06284.1"/>
    </source>
</evidence>
<dbReference type="SUPFAM" id="SSF51735">
    <property type="entry name" value="NAD(P)-binding Rossmann-fold domains"/>
    <property type="match status" value="1"/>
</dbReference>
<organism evidence="4 5">
    <name type="scientific">Isobaculum melis</name>
    <dbReference type="NCBI Taxonomy" id="142588"/>
    <lineage>
        <taxon>Bacteria</taxon>
        <taxon>Bacillati</taxon>
        <taxon>Bacillota</taxon>
        <taxon>Bacilli</taxon>
        <taxon>Lactobacillales</taxon>
        <taxon>Carnobacteriaceae</taxon>
        <taxon>Isobaculum</taxon>
    </lineage>
</organism>
<dbReference type="EMBL" id="FOHA01000025">
    <property type="protein sequence ID" value="SES06284.1"/>
    <property type="molecule type" value="Genomic_DNA"/>
</dbReference>
<feature type="domain" description="Gfo/Idh/MocA-like oxidoreductase N-terminal" evidence="2">
    <location>
        <begin position="5"/>
        <end position="121"/>
    </location>
</feature>
<dbReference type="InterPro" id="IPR004104">
    <property type="entry name" value="Gfo/Idh/MocA-like_OxRdtase_C"/>
</dbReference>
<gene>
    <name evidence="4" type="ORF">SAMN04488559_1252</name>
</gene>
<evidence type="ECO:0000259" key="2">
    <source>
        <dbReference type="Pfam" id="PF01408"/>
    </source>
</evidence>
<evidence type="ECO:0000256" key="1">
    <source>
        <dbReference type="ARBA" id="ARBA00010928"/>
    </source>
</evidence>
<dbReference type="OrthoDB" id="9815825at2"/>
<accession>A0A1H9UAU9</accession>
<dbReference type="RefSeq" id="WP_092653964.1">
    <property type="nucleotide sequence ID" value="NZ_FOHA01000025.1"/>
</dbReference>
<dbReference type="Pfam" id="PF02894">
    <property type="entry name" value="GFO_IDH_MocA_C"/>
    <property type="match status" value="1"/>
</dbReference>
<protein>
    <submittedName>
        <fullName evidence="4">Predicted dehydrogenase</fullName>
    </submittedName>
</protein>